<dbReference type="SUPFAM" id="SSF53335">
    <property type="entry name" value="S-adenosyl-L-methionine-dependent methyltransferases"/>
    <property type="match status" value="1"/>
</dbReference>
<dbReference type="STRING" id="626937.HMPREF3293_02648"/>
<organism evidence="5 6">
    <name type="scientific">Christensenella minuta</name>
    <dbReference type="NCBI Taxonomy" id="626937"/>
    <lineage>
        <taxon>Bacteria</taxon>
        <taxon>Bacillati</taxon>
        <taxon>Bacillota</taxon>
        <taxon>Clostridia</taxon>
        <taxon>Christensenellales</taxon>
        <taxon>Christensenellaceae</taxon>
        <taxon>Christensenella</taxon>
    </lineage>
</organism>
<comment type="caution">
    <text evidence="5">The sequence shown here is derived from an EMBL/GenBank/DDBJ whole genome shotgun (WGS) entry which is preliminary data.</text>
</comment>
<reference evidence="5 6" key="1">
    <citation type="submission" date="2016-02" db="EMBL/GenBank/DDBJ databases">
        <authorList>
            <person name="Wen L."/>
            <person name="He K."/>
            <person name="Yang H."/>
        </authorList>
    </citation>
    <scope>NUCLEOTIDE SEQUENCE [LARGE SCALE GENOMIC DNA]</scope>
    <source>
        <strain evidence="5 6">DSM 22607</strain>
    </source>
</reference>
<dbReference type="EMBL" id="LSZW01000064">
    <property type="protein sequence ID" value="KXK64569.1"/>
    <property type="molecule type" value="Genomic_DNA"/>
</dbReference>
<gene>
    <name evidence="5" type="ORF">HMPREF3293_02648</name>
</gene>
<dbReference type="PATRIC" id="fig|626937.4.peg.2610"/>
<dbReference type="PANTHER" id="PTHR43464">
    <property type="entry name" value="METHYLTRANSFERASE"/>
    <property type="match status" value="1"/>
</dbReference>
<keyword evidence="6" id="KW-1185">Reference proteome</keyword>
<dbReference type="InterPro" id="IPR013216">
    <property type="entry name" value="Methyltransf_11"/>
</dbReference>
<evidence type="ECO:0000256" key="1">
    <source>
        <dbReference type="ARBA" id="ARBA00022603"/>
    </source>
</evidence>
<dbReference type="Pfam" id="PF08241">
    <property type="entry name" value="Methyltransf_11"/>
    <property type="match status" value="1"/>
</dbReference>
<dbReference type="GO" id="GO:0032259">
    <property type="term" value="P:methylation"/>
    <property type="evidence" value="ECO:0007669"/>
    <property type="project" value="UniProtKB-KW"/>
</dbReference>
<evidence type="ECO:0000256" key="3">
    <source>
        <dbReference type="ARBA" id="ARBA00022691"/>
    </source>
</evidence>
<evidence type="ECO:0000259" key="4">
    <source>
        <dbReference type="Pfam" id="PF08241"/>
    </source>
</evidence>
<dbReference type="AlphaFoldDB" id="A0A136Q1M0"/>
<keyword evidence="3" id="KW-0949">S-adenosyl-L-methionine</keyword>
<dbReference type="CDD" id="cd02440">
    <property type="entry name" value="AdoMet_MTases"/>
    <property type="match status" value="1"/>
</dbReference>
<evidence type="ECO:0000313" key="5">
    <source>
        <dbReference type="EMBL" id="KXK64569.1"/>
    </source>
</evidence>
<accession>A0A136Q1M0</accession>
<proteinExistence type="predicted"/>
<keyword evidence="2 5" id="KW-0808">Transferase</keyword>
<feature type="domain" description="Methyltransferase type 11" evidence="4">
    <location>
        <begin position="57"/>
        <end position="151"/>
    </location>
</feature>
<dbReference type="InterPro" id="IPR029063">
    <property type="entry name" value="SAM-dependent_MTases_sf"/>
</dbReference>
<evidence type="ECO:0000313" key="6">
    <source>
        <dbReference type="Proteomes" id="UP000070366"/>
    </source>
</evidence>
<protein>
    <submittedName>
        <fullName evidence="5">Methyltransferase domain protein</fullName>
    </submittedName>
</protein>
<sequence>MTTIAQGAAGMKENKYDDKSFFDKYSQMDRSVKGLAGAGEWHTLKKMLPSFEGKRVLDLGCGFGWHCAYAVEKGAATAVGVDISANMLERARKENGSEKITYLRLPIEDVEFLPSSFDVVLSSLAFHYVESFGDICEKVRQMLAPGGTFVFSVEHPVFTAQGTEDWYYGGDGSILHWPVDHYFTEGRRDASFLGEPILKYHRTLTTYVNTLLLTGFKLTGLAEPGPAPGMLDIPGMRDELRRPMMLLVSAEKK</sequence>
<dbReference type="Gene3D" id="3.40.50.150">
    <property type="entry name" value="Vaccinia Virus protein VP39"/>
    <property type="match status" value="1"/>
</dbReference>
<dbReference type="PANTHER" id="PTHR43464:SF19">
    <property type="entry name" value="UBIQUINONE BIOSYNTHESIS O-METHYLTRANSFERASE, MITOCHONDRIAL"/>
    <property type="match status" value="1"/>
</dbReference>
<name>A0A136Q1M0_9FIRM</name>
<keyword evidence="1 5" id="KW-0489">Methyltransferase</keyword>
<dbReference type="GO" id="GO:0008757">
    <property type="term" value="F:S-adenosylmethionine-dependent methyltransferase activity"/>
    <property type="evidence" value="ECO:0007669"/>
    <property type="project" value="InterPro"/>
</dbReference>
<evidence type="ECO:0000256" key="2">
    <source>
        <dbReference type="ARBA" id="ARBA00022679"/>
    </source>
</evidence>
<dbReference type="Proteomes" id="UP000070366">
    <property type="component" value="Unassembled WGS sequence"/>
</dbReference>